<evidence type="ECO:0000256" key="8">
    <source>
        <dbReference type="SAM" id="SignalP"/>
    </source>
</evidence>
<dbReference type="AlphaFoldDB" id="A0A919XD46"/>
<evidence type="ECO:0000256" key="6">
    <source>
        <dbReference type="SAM" id="Coils"/>
    </source>
</evidence>
<keyword evidence="3 8" id="KW-0732">Signal</keyword>
<feature type="signal peptide" evidence="8">
    <location>
        <begin position="1"/>
        <end position="27"/>
    </location>
</feature>
<organism evidence="10 11">
    <name type="scientific">Ornithinibacillus bavariensis</name>
    <dbReference type="NCBI Taxonomy" id="545502"/>
    <lineage>
        <taxon>Bacteria</taxon>
        <taxon>Bacillati</taxon>
        <taxon>Bacillota</taxon>
        <taxon>Bacilli</taxon>
        <taxon>Bacillales</taxon>
        <taxon>Bacillaceae</taxon>
        <taxon>Ornithinibacillus</taxon>
    </lineage>
</organism>
<dbReference type="Gene3D" id="6.10.250.3150">
    <property type="match status" value="1"/>
</dbReference>
<evidence type="ECO:0000256" key="4">
    <source>
        <dbReference type="ARBA" id="ARBA00022801"/>
    </source>
</evidence>
<evidence type="ECO:0000313" key="10">
    <source>
        <dbReference type="EMBL" id="GIO28687.1"/>
    </source>
</evidence>
<keyword evidence="4" id="KW-0378">Hydrolase</keyword>
<dbReference type="InterPro" id="IPR051202">
    <property type="entry name" value="Peptidase_C40"/>
</dbReference>
<keyword evidence="2" id="KW-0645">Protease</keyword>
<dbReference type="InterPro" id="IPR038765">
    <property type="entry name" value="Papain-like_cys_pep_sf"/>
</dbReference>
<dbReference type="PANTHER" id="PTHR47053:SF1">
    <property type="entry name" value="MUREIN DD-ENDOPEPTIDASE MEPH-RELATED"/>
    <property type="match status" value="1"/>
</dbReference>
<dbReference type="PANTHER" id="PTHR47053">
    <property type="entry name" value="MUREIN DD-ENDOPEPTIDASE MEPH-RELATED"/>
    <property type="match status" value="1"/>
</dbReference>
<dbReference type="EMBL" id="BORP01000008">
    <property type="protein sequence ID" value="GIO28687.1"/>
    <property type="molecule type" value="Genomic_DNA"/>
</dbReference>
<dbReference type="SUPFAM" id="SSF54001">
    <property type="entry name" value="Cysteine proteinases"/>
    <property type="match status" value="1"/>
</dbReference>
<keyword evidence="11" id="KW-1185">Reference proteome</keyword>
<dbReference type="InterPro" id="IPR000064">
    <property type="entry name" value="NLP_P60_dom"/>
</dbReference>
<dbReference type="Proteomes" id="UP000676917">
    <property type="component" value="Unassembled WGS sequence"/>
</dbReference>
<feature type="coiled-coil region" evidence="6">
    <location>
        <begin position="30"/>
        <end position="106"/>
    </location>
</feature>
<dbReference type="GO" id="GO:0006508">
    <property type="term" value="P:proteolysis"/>
    <property type="evidence" value="ECO:0007669"/>
    <property type="project" value="UniProtKB-KW"/>
</dbReference>
<evidence type="ECO:0000256" key="3">
    <source>
        <dbReference type="ARBA" id="ARBA00022729"/>
    </source>
</evidence>
<comment type="caution">
    <text evidence="10">The sequence shown here is derived from an EMBL/GenBank/DDBJ whole genome shotgun (WGS) entry which is preliminary data.</text>
</comment>
<evidence type="ECO:0000256" key="5">
    <source>
        <dbReference type="ARBA" id="ARBA00022807"/>
    </source>
</evidence>
<keyword evidence="6" id="KW-0175">Coiled coil</keyword>
<feature type="coiled-coil region" evidence="6">
    <location>
        <begin position="161"/>
        <end position="223"/>
    </location>
</feature>
<comment type="similarity">
    <text evidence="1">Belongs to the peptidase C40 family.</text>
</comment>
<evidence type="ECO:0000313" key="11">
    <source>
        <dbReference type="Proteomes" id="UP000676917"/>
    </source>
</evidence>
<dbReference type="PROSITE" id="PS51935">
    <property type="entry name" value="NLPC_P60"/>
    <property type="match status" value="1"/>
</dbReference>
<evidence type="ECO:0000256" key="2">
    <source>
        <dbReference type="ARBA" id="ARBA00022670"/>
    </source>
</evidence>
<gene>
    <name evidence="10" type="primary">spl</name>
    <name evidence="10" type="ORF">J43TS3_32980</name>
</gene>
<feature type="domain" description="NlpC/P60" evidence="9">
    <location>
        <begin position="278"/>
        <end position="398"/>
    </location>
</feature>
<dbReference type="GO" id="GO:0008234">
    <property type="term" value="F:cysteine-type peptidase activity"/>
    <property type="evidence" value="ECO:0007669"/>
    <property type="project" value="UniProtKB-KW"/>
</dbReference>
<evidence type="ECO:0000256" key="1">
    <source>
        <dbReference type="ARBA" id="ARBA00007074"/>
    </source>
</evidence>
<feature type="chain" id="PRO_5037035926" evidence="8">
    <location>
        <begin position="28"/>
        <end position="400"/>
    </location>
</feature>
<dbReference type="Pfam" id="PF24568">
    <property type="entry name" value="CC_PcsB"/>
    <property type="match status" value="1"/>
</dbReference>
<feature type="region of interest" description="Disordered" evidence="7">
    <location>
        <begin position="245"/>
        <end position="264"/>
    </location>
</feature>
<sequence>MKKSFVTIATVAVVGISSHFAIGTAHAETINNLQNKQAQIQNERSSIKAKLSEAEGQIADVLMDLKELNEEIKQVEQALKANQKMIDDTNKDIDTKKKEIADLQDEINKRYDILSNRMMNYQKSGGNIGFLDVIFGSNSFTDFISRVTAVNKITSSDADLVNQLEEDKQTVTAKLDELSELQTELKGMQETILVQKEENDAKKKELKQKQDTLQAKISDLKIEESSLASIESEVNRQIAANRVVSNPVASTSSSSSKSSESNSLTQLSSGASVTKAGSNAAQIAINAGYPHLGTPYVWAGKGPGGFDCSGFVSWAYRQAGISLPSSTAAMQYSGTKVSYSDIRPGDLVFFNTYKTNGHVGIYVGNGKFIGAQNSTGLAVADMTSGYWKNHFSGHVRRVVK</sequence>
<reference evidence="10" key="1">
    <citation type="submission" date="2021-03" db="EMBL/GenBank/DDBJ databases">
        <title>Antimicrobial resistance genes in bacteria isolated from Japanese honey, and their potential for conferring macrolide and lincosamide resistance in the American foulbrood pathogen Paenibacillus larvae.</title>
        <authorList>
            <person name="Okamoto M."/>
            <person name="Kumagai M."/>
            <person name="Kanamori H."/>
            <person name="Takamatsu D."/>
        </authorList>
    </citation>
    <scope>NUCLEOTIDE SEQUENCE</scope>
    <source>
        <strain evidence="10">J43TS3</strain>
    </source>
</reference>
<protein>
    <submittedName>
        <fullName evidence="10">Peptidase P60</fullName>
    </submittedName>
</protein>
<accession>A0A919XD46</accession>
<name>A0A919XD46_9BACI</name>
<evidence type="ECO:0000256" key="7">
    <source>
        <dbReference type="SAM" id="MobiDB-lite"/>
    </source>
</evidence>
<proteinExistence type="inferred from homology"/>
<keyword evidence="5" id="KW-0788">Thiol protease</keyword>
<dbReference type="Pfam" id="PF00877">
    <property type="entry name" value="NLPC_P60"/>
    <property type="match status" value="1"/>
</dbReference>
<dbReference type="RefSeq" id="WP_212922141.1">
    <property type="nucleotide sequence ID" value="NZ_BORP01000008.1"/>
</dbReference>
<feature type="compositionally biased region" description="Low complexity" evidence="7">
    <location>
        <begin position="250"/>
        <end position="264"/>
    </location>
</feature>
<dbReference type="Gene3D" id="3.90.1720.10">
    <property type="entry name" value="endopeptidase domain like (from Nostoc punctiforme)"/>
    <property type="match status" value="1"/>
</dbReference>
<evidence type="ECO:0000259" key="9">
    <source>
        <dbReference type="PROSITE" id="PS51935"/>
    </source>
</evidence>
<dbReference type="InterPro" id="IPR057309">
    <property type="entry name" value="PcsB_CC"/>
</dbReference>